<evidence type="ECO:0000256" key="3">
    <source>
        <dbReference type="ARBA" id="ARBA00022771"/>
    </source>
</evidence>
<feature type="region of interest" description="Disordered" evidence="6">
    <location>
        <begin position="1107"/>
        <end position="1164"/>
    </location>
</feature>
<dbReference type="InterPro" id="IPR050688">
    <property type="entry name" value="Zinc_finger/UBP_domain"/>
</dbReference>
<dbReference type="EMBL" id="JARAKH010000042">
    <property type="protein sequence ID" value="KAK8380535.1"/>
    <property type="molecule type" value="Genomic_DNA"/>
</dbReference>
<comment type="caution">
    <text evidence="8">The sequence shown here is derived from an EMBL/GenBank/DDBJ whole genome shotgun (WGS) entry which is preliminary data.</text>
</comment>
<feature type="domain" description="C2H2-type" evidence="7">
    <location>
        <begin position="2425"/>
        <end position="2452"/>
    </location>
</feature>
<feature type="region of interest" description="Disordered" evidence="6">
    <location>
        <begin position="686"/>
        <end position="761"/>
    </location>
</feature>
<feature type="compositionally biased region" description="Basic and acidic residues" evidence="6">
    <location>
        <begin position="272"/>
        <end position="284"/>
    </location>
</feature>
<dbReference type="SMART" id="SM00355">
    <property type="entry name" value="ZnF_C2H2"/>
    <property type="match status" value="26"/>
</dbReference>
<protein>
    <recommendedName>
        <fullName evidence="7">C2H2-type domain-containing protein</fullName>
    </recommendedName>
</protein>
<feature type="compositionally biased region" description="Basic and acidic residues" evidence="6">
    <location>
        <begin position="120"/>
        <end position="199"/>
    </location>
</feature>
<feature type="domain" description="C2H2-type" evidence="7">
    <location>
        <begin position="766"/>
        <end position="794"/>
    </location>
</feature>
<name>A0AAW0T0N2_SCYPA</name>
<feature type="compositionally biased region" description="Pro residues" evidence="6">
    <location>
        <begin position="2203"/>
        <end position="2218"/>
    </location>
</feature>
<keyword evidence="1" id="KW-0479">Metal-binding</keyword>
<dbReference type="GO" id="GO:0005634">
    <property type="term" value="C:nucleus"/>
    <property type="evidence" value="ECO:0007669"/>
    <property type="project" value="TreeGrafter"/>
</dbReference>
<feature type="region of interest" description="Disordered" evidence="6">
    <location>
        <begin position="917"/>
        <end position="972"/>
    </location>
</feature>
<proteinExistence type="predicted"/>
<dbReference type="PROSITE" id="PS00028">
    <property type="entry name" value="ZINC_FINGER_C2H2_1"/>
    <property type="match status" value="8"/>
</dbReference>
<feature type="compositionally biased region" description="Basic and acidic residues" evidence="6">
    <location>
        <begin position="408"/>
        <end position="440"/>
    </location>
</feature>
<feature type="domain" description="C2H2-type" evidence="7">
    <location>
        <begin position="2096"/>
        <end position="2123"/>
    </location>
</feature>
<feature type="region of interest" description="Disordered" evidence="6">
    <location>
        <begin position="2749"/>
        <end position="2784"/>
    </location>
</feature>
<feature type="compositionally biased region" description="Basic and acidic residues" evidence="6">
    <location>
        <begin position="1323"/>
        <end position="1354"/>
    </location>
</feature>
<dbReference type="SUPFAM" id="SSF57667">
    <property type="entry name" value="beta-beta-alpha zinc fingers"/>
    <property type="match status" value="3"/>
</dbReference>
<keyword evidence="4" id="KW-0862">Zinc</keyword>
<feature type="compositionally biased region" description="Basic and acidic residues" evidence="6">
    <location>
        <begin position="348"/>
        <end position="364"/>
    </location>
</feature>
<dbReference type="PANTHER" id="PTHR24403">
    <property type="entry name" value="ZINC FINGER PROTEIN"/>
    <property type="match status" value="1"/>
</dbReference>
<organism evidence="8 9">
    <name type="scientific">Scylla paramamosain</name>
    <name type="common">Mud crab</name>
    <dbReference type="NCBI Taxonomy" id="85552"/>
    <lineage>
        <taxon>Eukaryota</taxon>
        <taxon>Metazoa</taxon>
        <taxon>Ecdysozoa</taxon>
        <taxon>Arthropoda</taxon>
        <taxon>Crustacea</taxon>
        <taxon>Multicrustacea</taxon>
        <taxon>Malacostraca</taxon>
        <taxon>Eumalacostraca</taxon>
        <taxon>Eucarida</taxon>
        <taxon>Decapoda</taxon>
        <taxon>Pleocyemata</taxon>
        <taxon>Brachyura</taxon>
        <taxon>Eubrachyura</taxon>
        <taxon>Portunoidea</taxon>
        <taxon>Portunidae</taxon>
        <taxon>Portuninae</taxon>
        <taxon>Scylla</taxon>
    </lineage>
</organism>
<feature type="region of interest" description="Disordered" evidence="6">
    <location>
        <begin position="1252"/>
        <end position="1293"/>
    </location>
</feature>
<dbReference type="InterPro" id="IPR013087">
    <property type="entry name" value="Znf_C2H2_type"/>
</dbReference>
<feature type="region of interest" description="Disordered" evidence="6">
    <location>
        <begin position="93"/>
        <end position="305"/>
    </location>
</feature>
<feature type="region of interest" description="Disordered" evidence="6">
    <location>
        <begin position="2281"/>
        <end position="2316"/>
    </location>
</feature>
<evidence type="ECO:0000256" key="6">
    <source>
        <dbReference type="SAM" id="MobiDB-lite"/>
    </source>
</evidence>
<feature type="region of interest" description="Disordered" evidence="6">
    <location>
        <begin position="1832"/>
        <end position="1853"/>
    </location>
</feature>
<feature type="compositionally biased region" description="Polar residues" evidence="6">
    <location>
        <begin position="930"/>
        <end position="960"/>
    </location>
</feature>
<evidence type="ECO:0000313" key="9">
    <source>
        <dbReference type="Proteomes" id="UP001487740"/>
    </source>
</evidence>
<feature type="region of interest" description="Disordered" evidence="6">
    <location>
        <begin position="598"/>
        <end position="617"/>
    </location>
</feature>
<feature type="compositionally biased region" description="Acidic residues" evidence="6">
    <location>
        <begin position="1110"/>
        <end position="1119"/>
    </location>
</feature>
<evidence type="ECO:0000256" key="4">
    <source>
        <dbReference type="ARBA" id="ARBA00022833"/>
    </source>
</evidence>
<feature type="compositionally biased region" description="Basic and acidic residues" evidence="6">
    <location>
        <begin position="2283"/>
        <end position="2299"/>
    </location>
</feature>
<feature type="domain" description="C2H2-type" evidence="7">
    <location>
        <begin position="1885"/>
        <end position="1912"/>
    </location>
</feature>
<feature type="compositionally biased region" description="Basic and acidic residues" evidence="6">
    <location>
        <begin position="1150"/>
        <end position="1163"/>
    </location>
</feature>
<feature type="compositionally biased region" description="Low complexity" evidence="6">
    <location>
        <begin position="1550"/>
        <end position="1566"/>
    </location>
</feature>
<dbReference type="Proteomes" id="UP001487740">
    <property type="component" value="Unassembled WGS sequence"/>
</dbReference>
<evidence type="ECO:0000256" key="2">
    <source>
        <dbReference type="ARBA" id="ARBA00022737"/>
    </source>
</evidence>
<feature type="compositionally biased region" description="Acidic residues" evidence="6">
    <location>
        <begin position="598"/>
        <end position="608"/>
    </location>
</feature>
<dbReference type="PANTHER" id="PTHR24403:SF67">
    <property type="entry name" value="FI01116P-RELATED"/>
    <property type="match status" value="1"/>
</dbReference>
<keyword evidence="2" id="KW-0677">Repeat</keyword>
<dbReference type="Gene3D" id="3.30.160.60">
    <property type="entry name" value="Classic Zinc Finger"/>
    <property type="match status" value="12"/>
</dbReference>
<feature type="compositionally biased region" description="Acidic residues" evidence="6">
    <location>
        <begin position="2768"/>
        <end position="2777"/>
    </location>
</feature>
<feature type="compositionally biased region" description="Basic and acidic residues" evidence="6">
    <location>
        <begin position="484"/>
        <end position="506"/>
    </location>
</feature>
<evidence type="ECO:0000256" key="1">
    <source>
        <dbReference type="ARBA" id="ARBA00022723"/>
    </source>
</evidence>
<feature type="region of interest" description="Disordered" evidence="6">
    <location>
        <begin position="1736"/>
        <end position="1764"/>
    </location>
</feature>
<feature type="compositionally biased region" description="Acidic residues" evidence="6">
    <location>
        <begin position="201"/>
        <end position="211"/>
    </location>
</feature>
<feature type="region of interest" description="Disordered" evidence="6">
    <location>
        <begin position="1323"/>
        <end position="1365"/>
    </location>
</feature>
<feature type="compositionally biased region" description="Acidic residues" evidence="6">
    <location>
        <begin position="1129"/>
        <end position="1149"/>
    </location>
</feature>
<feature type="compositionally biased region" description="Low complexity" evidence="6">
    <location>
        <begin position="1528"/>
        <end position="1538"/>
    </location>
</feature>
<feature type="domain" description="C2H2-type" evidence="7">
    <location>
        <begin position="2221"/>
        <end position="2248"/>
    </location>
</feature>
<evidence type="ECO:0000259" key="7">
    <source>
        <dbReference type="PROSITE" id="PS50157"/>
    </source>
</evidence>
<feature type="compositionally biased region" description="Low complexity" evidence="6">
    <location>
        <begin position="717"/>
        <end position="732"/>
    </location>
</feature>
<keyword evidence="3 5" id="KW-0863">Zinc-finger</keyword>
<feature type="compositionally biased region" description="Polar residues" evidence="6">
    <location>
        <begin position="1832"/>
        <end position="1845"/>
    </location>
</feature>
<feature type="compositionally biased region" description="Acidic residues" evidence="6">
    <location>
        <begin position="365"/>
        <end position="379"/>
    </location>
</feature>
<dbReference type="InterPro" id="IPR036236">
    <property type="entry name" value="Znf_C2H2_sf"/>
</dbReference>
<feature type="compositionally biased region" description="Acidic residues" evidence="6">
    <location>
        <begin position="739"/>
        <end position="753"/>
    </location>
</feature>
<feature type="region of interest" description="Disordered" evidence="6">
    <location>
        <begin position="1497"/>
        <end position="1566"/>
    </location>
</feature>
<feature type="domain" description="C2H2-type" evidence="7">
    <location>
        <begin position="1802"/>
        <end position="1829"/>
    </location>
</feature>
<feature type="compositionally biased region" description="Polar residues" evidence="6">
    <location>
        <begin position="2300"/>
        <end position="2316"/>
    </location>
</feature>
<evidence type="ECO:0000256" key="5">
    <source>
        <dbReference type="PROSITE-ProRule" id="PRU00042"/>
    </source>
</evidence>
<evidence type="ECO:0000313" key="8">
    <source>
        <dbReference type="EMBL" id="KAK8380535.1"/>
    </source>
</evidence>
<dbReference type="GO" id="GO:0045944">
    <property type="term" value="P:positive regulation of transcription by RNA polymerase II"/>
    <property type="evidence" value="ECO:0007669"/>
    <property type="project" value="TreeGrafter"/>
</dbReference>
<feature type="compositionally biased region" description="Basic and acidic residues" evidence="6">
    <location>
        <begin position="2512"/>
        <end position="2525"/>
    </location>
</feature>
<dbReference type="GO" id="GO:0008270">
    <property type="term" value="F:zinc ion binding"/>
    <property type="evidence" value="ECO:0007669"/>
    <property type="project" value="UniProtKB-KW"/>
</dbReference>
<sequence>MPWPQDNALHGSGGWQRKPVCCQWRRGCVEEELSVLALVESVATRGQESSLLAQTSYKSLRQGSTFSYIANVRKWSELSRRFFLERARMLEGDDEPKRASGETEQEPSVAEAQTNSLEDTSVKEKEEEEEKKDLQEFETEKDQNQEEAKKDKPPEEEADIEKSPETSDKDDQQIVQDEKDTEKQQEKAQEIEEGEKSTEEQQIEIEEDKEEQLEKAKIEKEKEDKPPQPEGDKDNTKQEQEKADKEENITEDITDKTENSLDTEQESQIDVPSKKENIQEKDTTELQETPVVSENNFKEQSEECPVENVDMAEHMVEKEGQKIESVHPMDQDAEALNEASEAVVQKENSTKEEDILVKSMKEDKEAECEEPEPTPDEAEVVMGEPDAPVDTEEEKVKEVSETADTEDDKDKMQIDQEIEDSSKQESEALQEDSKEGHTDLEINDAEQSESREEIDNETPVGKDSAFPNHGADSDIDVEAMGGAEKTDPLKKTEENDSNIEEIHNETNYDELDESDESLELKICIEGITDVEGTIHDENNDDDAGIEAVNEEIEGDNQESEEMPLCEEAMEVEETIEEGGNEDDIEGDEVNGLDIIEDDEDMNDEEFTPEDTTNGSFSDEKALPDCRLKRNYCCSYCGINTQNPRQYLYHLRDDHGEKMKVFECSRCIYASKNHQKLIRHARMVHKMKIKKQEPSPFKPSKMPVLSGAPNKFTRASVSPGKSSRSSPGKSPRSNDSAHDDWDEMEDEDDQDTDQDGSPVKGDDKKLYNCQQCDYSCKSRKLLNRHETSYHLKRRFFRCVKCNYVTHLKGRYTKHLKYHQLPILKCDFCDFRTPYRWNLDRHLKNHNEACGEFRCHLCNFTAQIKQSLTVHISNHHLTTEQIREREKRRTIGISDPADFAFDDQEMELLRLERDEHPDALMLPGDEPDFPSISENSHGQQNRNNSFRVSNIDVSGQDDSQINADDGKDEDGELKKKKPKIKITLKKLKVSKPKDTFFQELNERHNFEEDFIHPDDVVHRHGNVYIKTFKCRFCTFKAAFKNEVARHEKKIHSIPIPKYMGHSKKARKTIKSTKTFSSSDDVLSEILQFPQPEDKDELESVAVANNIQKLSEAEEPLSDGNDESSSKNKDDLDIENIVEDQEDSLDAMDDQLSDSRDSSPSKDPSKKKNMSFFEKLQEKMPTSNVQNLVCQFCGHESKCLSESVRHQKLHLSAKNIYASASLSTRCQFCRHRCKTTDDLMNHLKLCPEARKNQITDSGRRASGGRLDENEDSLCSSEKGENAEYDENDDSVKDKSPVLLDESMLKREDMNHPMENRVFVWNKFDKTEEQNSQDKEKSSVDGKKMEKASRRSSTESNKRKASGSKESTSRFHVHIVGHFNRKPYNCSECGYKSNWRWDITKHIKLKTSRDSSHQNAQVLITDETGEKNYEKYDCYLAIIQLDETNAHRTEGGIPNRKGRPKRTPDKDDVLDTPTPNASPIRKPPMVAIPVMPRLQAMPRLTRAPARSSPTSRPGPMPFGPILPGAQLMVQIAGSGAASSGSGQRPPPPLALKGSMKSSASTTTSSSIKTTASGNTAVTNLVAGGQYQIITPQGSVNTSLETLQLLASGSTNLSKLKKQQKSSLVDPEEKDSKATLSHQMRFLAWLNLLMTDTEEQVSVSSTGADGKEVAQMVLDHEGNPEWKCNSCDFRDSEQETVVQHVGLAHSRNGPVSLLHAVHRCDVCGYAAGTKRAVQLHIDNSHGGQGGITSRCEGQNPDTKESGGDGENSEYNDNARTYHCRLCPFTCKKRGEMKPHLSYHTERADCIFKCMFCPYYVPTRSELFGHLRVHGMEVPSSIQDATNKNSSSPASGQDEISGPRQFICGSCPFETRSRAKLMHHKQFHKPKGLPFRCPHCTYNVTRRHLLSQHIRVHGLDDNIEGSGNGDVHQIDDRSNSPSPSLTITPVTNAASGSTGDDRALTDSSNLPKLTDESTTGMEDIPLVWVSRDHRFFKMFKCRHCPHVNLRKTNIQEHEKMHKTDISKEAGGLHCPYCSYVSVNAGVMSAHLKVHGGSMGQCHAVVDPLLSDEDQLKQLTSKAPRPTVAPQTQPAPTSLKNDEKILYYCQHCPARFFLEKEIQIHSRFHNTNLPHTCNHCNYGTRQSAHLLTHLKVHTPEYQQRTRSMMGQHRTAHNYPPVPGLTIPHELAADLSGDKWSSKEAGGTGHRPFSASPPPSSGVMPQPPPTSKYMCDQCPATFSKLVTLQYHQSLHGTKNPHPCPKCTYAGKTWDSLQQHLQLHTQYDQNCQAEKATNEAAKKAEAQKDHDPNMSSKTSQKTTENSGVSSIPPIRLRLIGLRPGPAETSDGSRPQFKYYVEEQVPLSGVDLLRRKTQIEKGDRHMSDAEYMVRPLSKSKGKEGREDLEEEDPKRIGDPHLHYPLHIDKVTGKSREKRYKCNKCPSAFEKVEQYTVHTNLHGSNHKYRCRICDYSVKFYANFMMHIKRHKYHERMVAQTTGVAPPLESDLKYEPLISRENSSQGDKIVRTPTEDHSNKENLEETDLTTIERQHLLLQNKKGVGEAAKKDDEKERRVYYCQYCPYANIRRDAVDSHSLRHRANGGYGSYKCTFCDYTASQPNFIREHTKVHFRPFKYVHPEGFMRHDKQEISSTPIGFGGKASSKLKGESNSQTIQRKYTIYSNEIEESNLEESDGEEEENVDSEMVKSIQVNFHSGDIVEAPLDFVISLRAKSKVVNTQAESPEAMINNSIEVTEKIEDVTPEVSASGGEASSKLVTSQVPQEDESMEVDESSTCMEDDKKVEEVSEEVMNEPPAPCEDNEMEVDPQLQTDKLHNGHIEEKQSKSEQDPVVLSGTGMSPRTKIILLVQWLMHLLATTLGPWFES</sequence>
<keyword evidence="9" id="KW-1185">Reference proteome</keyword>
<feature type="region of interest" description="Disordered" evidence="6">
    <location>
        <begin position="331"/>
        <end position="513"/>
    </location>
</feature>
<gene>
    <name evidence="8" type="ORF">O3P69_016848</name>
</gene>
<accession>A0AAW0T0N2</accession>
<feature type="region of interest" description="Disordered" evidence="6">
    <location>
        <begin position="2187"/>
        <end position="2219"/>
    </location>
</feature>
<dbReference type="PROSITE" id="PS50157">
    <property type="entry name" value="ZINC_FINGER_C2H2_2"/>
    <property type="match status" value="7"/>
</dbReference>
<feature type="region of interest" description="Disordered" evidence="6">
    <location>
        <begin position="1444"/>
        <end position="1479"/>
    </location>
</feature>
<feature type="region of interest" description="Disordered" evidence="6">
    <location>
        <begin position="2382"/>
        <end position="2408"/>
    </location>
</feature>
<feature type="compositionally biased region" description="Basic and acidic residues" evidence="6">
    <location>
        <begin position="2398"/>
        <end position="2408"/>
    </location>
</feature>
<feature type="region of interest" description="Disordered" evidence="6">
    <location>
        <begin position="1911"/>
        <end position="1966"/>
    </location>
</feature>
<feature type="region of interest" description="Disordered" evidence="6">
    <location>
        <begin position="2506"/>
        <end position="2525"/>
    </location>
</feature>
<feature type="domain" description="C2H2-type" evidence="7">
    <location>
        <begin position="2124"/>
        <end position="2151"/>
    </location>
</feature>
<reference evidence="8 9" key="1">
    <citation type="submission" date="2023-03" db="EMBL/GenBank/DDBJ databases">
        <title>High-quality genome of Scylla paramamosain provides insights in environmental adaptation.</title>
        <authorList>
            <person name="Zhang L."/>
        </authorList>
    </citation>
    <scope>NUCLEOTIDE SEQUENCE [LARGE SCALE GENOMIC DNA]</scope>
    <source>
        <strain evidence="8">LZ_2023a</strain>
        <tissue evidence="8">Muscle</tissue>
    </source>
</reference>
<feature type="compositionally biased region" description="Polar residues" evidence="6">
    <location>
        <begin position="286"/>
        <end position="295"/>
    </location>
</feature>
<feature type="compositionally biased region" description="Polar residues" evidence="6">
    <location>
        <begin position="1955"/>
        <end position="1966"/>
    </location>
</feature>
<feature type="compositionally biased region" description="Polar residues" evidence="6">
    <location>
        <begin position="1929"/>
        <end position="1948"/>
    </location>
</feature>
<feature type="compositionally biased region" description="Basic and acidic residues" evidence="6">
    <location>
        <begin position="212"/>
        <end position="259"/>
    </location>
</feature>